<evidence type="ECO:0000313" key="4">
    <source>
        <dbReference type="Proteomes" id="UP001260872"/>
    </source>
</evidence>
<keyword evidence="2" id="KW-0812">Transmembrane</keyword>
<gene>
    <name evidence="3" type="ORF">RH857_12805</name>
</gene>
<feature type="transmembrane region" description="Helical" evidence="2">
    <location>
        <begin position="94"/>
        <end position="113"/>
    </location>
</feature>
<evidence type="ECO:0000313" key="3">
    <source>
        <dbReference type="EMBL" id="MDR5713001.1"/>
    </source>
</evidence>
<keyword evidence="2" id="KW-0472">Membrane</keyword>
<dbReference type="RefSeq" id="WP_310538369.1">
    <property type="nucleotide sequence ID" value="NZ_BAAAOC010000069.1"/>
</dbReference>
<comment type="caution">
    <text evidence="3">The sequence shown here is derived from an EMBL/GenBank/DDBJ whole genome shotgun (WGS) entry which is preliminary data.</text>
</comment>
<keyword evidence="4" id="KW-1185">Reference proteome</keyword>
<protein>
    <recommendedName>
        <fullName evidence="5">Tripartite tricarboxylate transporter TctB family protein</fullName>
    </recommendedName>
</protein>
<evidence type="ECO:0000256" key="1">
    <source>
        <dbReference type="SAM" id="MobiDB-lite"/>
    </source>
</evidence>
<evidence type="ECO:0008006" key="5">
    <source>
        <dbReference type="Google" id="ProtNLM"/>
    </source>
</evidence>
<evidence type="ECO:0000256" key="2">
    <source>
        <dbReference type="SAM" id="Phobius"/>
    </source>
</evidence>
<feature type="transmembrane region" description="Helical" evidence="2">
    <location>
        <begin position="68"/>
        <end position="88"/>
    </location>
</feature>
<dbReference type="EMBL" id="JAVKGT010000047">
    <property type="protein sequence ID" value="MDR5713001.1"/>
    <property type="molecule type" value="Genomic_DNA"/>
</dbReference>
<accession>A0ABU1FWD6</accession>
<feature type="region of interest" description="Disordered" evidence="1">
    <location>
        <begin position="1"/>
        <end position="40"/>
    </location>
</feature>
<keyword evidence="2" id="KW-1133">Transmembrane helix</keyword>
<organism evidence="3 4">
    <name type="scientific">Nesterenkonia flava</name>
    <dbReference type="NCBI Taxonomy" id="469799"/>
    <lineage>
        <taxon>Bacteria</taxon>
        <taxon>Bacillati</taxon>
        <taxon>Actinomycetota</taxon>
        <taxon>Actinomycetes</taxon>
        <taxon>Micrococcales</taxon>
        <taxon>Micrococcaceae</taxon>
        <taxon>Nesterenkonia</taxon>
    </lineage>
</organism>
<name>A0ABU1FWD6_9MICC</name>
<dbReference type="Proteomes" id="UP001260872">
    <property type="component" value="Unassembled WGS sequence"/>
</dbReference>
<proteinExistence type="predicted"/>
<sequence length="128" mass="13685">MNKRRDDIPSGPKPVPGRPVPKNLGSSGRRPAARGPRDYTVNDDVLAEIDDFRPPHPKNPLAGAKPGVVIGATLTIAAILCLVVFPFLPVNFPTWTTLALIGVILLGLVILFLQMPSKRSSSDDGARV</sequence>
<reference evidence="4" key="1">
    <citation type="submission" date="2023-07" db="EMBL/GenBank/DDBJ databases">
        <title>Description of three actinobacteria isolated from air of manufacturing shop in a pharmaceutical factory.</title>
        <authorList>
            <person name="Zhang D.-F."/>
        </authorList>
    </citation>
    <scope>NUCLEOTIDE SEQUENCE [LARGE SCALE GENOMIC DNA]</scope>
    <source>
        <strain evidence="4">CCTCC AB 207010</strain>
    </source>
</reference>